<keyword evidence="12 15" id="KW-0472">Membrane</keyword>
<keyword evidence="4 15" id="KW-0813">Transport</keyword>
<evidence type="ECO:0000313" key="18">
    <source>
        <dbReference type="EMBL" id="PUU76024.1"/>
    </source>
</evidence>
<evidence type="ECO:0000256" key="9">
    <source>
        <dbReference type="ARBA" id="ARBA00022848"/>
    </source>
</evidence>
<comment type="similarity">
    <text evidence="3 15">Belongs to the SFH5 family.</text>
</comment>
<comment type="catalytic activity">
    <reaction evidence="13">
        <text>a 1,2-diacyl-sn-glycero-3-phospho-(1D-myo-inositol)(in) = a 1,2-diacyl-sn-glycero-3-phospho-(1D-myo-inositol)(out)</text>
        <dbReference type="Rhea" id="RHEA:38691"/>
        <dbReference type="ChEBI" id="CHEBI:57880"/>
    </reaction>
    <physiologicalReaction direction="left-to-right" evidence="13">
        <dbReference type="Rhea" id="RHEA:38692"/>
    </physiologicalReaction>
</comment>
<keyword evidence="11 15" id="KW-0445">Lipid transport</keyword>
<dbReference type="GO" id="GO:0005829">
    <property type="term" value="C:cytosol"/>
    <property type="evidence" value="ECO:0007669"/>
    <property type="project" value="TreeGrafter"/>
</dbReference>
<keyword evidence="10" id="KW-0408">Iron</keyword>
<dbReference type="Pfam" id="PF00650">
    <property type="entry name" value="CRAL_TRIO"/>
    <property type="match status" value="1"/>
</dbReference>
<proteinExistence type="inferred from homology"/>
<evidence type="ECO:0000256" key="4">
    <source>
        <dbReference type="ARBA" id="ARBA00022448"/>
    </source>
</evidence>
<dbReference type="GO" id="GO:0046872">
    <property type="term" value="F:metal ion binding"/>
    <property type="evidence" value="ECO:0007669"/>
    <property type="project" value="UniProtKB-KW"/>
</dbReference>
<keyword evidence="16" id="KW-1133">Transmembrane helix</keyword>
<comment type="caution">
    <text evidence="18">The sequence shown here is derived from an EMBL/GenBank/DDBJ whole genome shotgun (WGS) entry which is preliminary data.</text>
</comment>
<evidence type="ECO:0000256" key="8">
    <source>
        <dbReference type="ARBA" id="ARBA00022824"/>
    </source>
</evidence>
<keyword evidence="8 15" id="KW-0256">Endoplasmic reticulum</keyword>
<evidence type="ECO:0000256" key="3">
    <source>
        <dbReference type="ARBA" id="ARBA00006667"/>
    </source>
</evidence>
<keyword evidence="5 15" id="KW-0963">Cytoplasm</keyword>
<dbReference type="AlphaFoldDB" id="A0A2T6ZKT2"/>
<evidence type="ECO:0000256" key="7">
    <source>
        <dbReference type="ARBA" id="ARBA00022723"/>
    </source>
</evidence>
<evidence type="ECO:0000259" key="17">
    <source>
        <dbReference type="Pfam" id="PF00650"/>
    </source>
</evidence>
<reference evidence="18 19" key="1">
    <citation type="submission" date="2017-04" db="EMBL/GenBank/DDBJ databases">
        <title>Draft genome sequence of Tuber borchii Vittad., a whitish edible truffle.</title>
        <authorList>
            <consortium name="DOE Joint Genome Institute"/>
            <person name="Murat C."/>
            <person name="Kuo A."/>
            <person name="Barry K.W."/>
            <person name="Clum A."/>
            <person name="Dockter R.B."/>
            <person name="Fauchery L."/>
            <person name="Iotti M."/>
            <person name="Kohler A."/>
            <person name="Labutti K."/>
            <person name="Lindquist E.A."/>
            <person name="Lipzen A."/>
            <person name="Ohm R.A."/>
            <person name="Wang M."/>
            <person name="Grigoriev I.V."/>
            <person name="Zambonelli A."/>
            <person name="Martin F.M."/>
        </authorList>
    </citation>
    <scope>NUCLEOTIDE SEQUENCE [LARGE SCALE GENOMIC DNA]</scope>
    <source>
        <strain evidence="18 19">Tbo3840</strain>
    </source>
</reference>
<evidence type="ECO:0000313" key="19">
    <source>
        <dbReference type="Proteomes" id="UP000244722"/>
    </source>
</evidence>
<keyword evidence="9 15" id="KW-0492">Microsome</keyword>
<sequence length="198" mass="22422">AERQLVQTIKWCRGYFDADGKVFGTWDEKKFAGLGWITKEKIQGSDQEVVVTWNIYGAVKNFNEAFGDVDECVFPPSLLFIHSLERAVNLLELGSVKPPIPENGSDPYRAFQTHNYLQVAFLRSPPVARTTSKKAIDLFQNYYPECLDKKSFVNVPLLMGWMFSAMNMIINKGSFKKLYMLTYGASLAGELNSETVPE</sequence>
<evidence type="ECO:0000256" key="11">
    <source>
        <dbReference type="ARBA" id="ARBA00023055"/>
    </source>
</evidence>
<gene>
    <name evidence="18" type="ORF">B9Z19DRAFT_992164</name>
</gene>
<comment type="function">
    <text evidence="14">Non-classical phosphatidylinositol (PtdIns) transfer protein (PITP), which exhibits PtdIns-binding/transfer activity in the absence of detectable PtdCho-binding/transfer activity. Regulates PtdIns(4,5)P2 homeostasis at the plasma membrane. Heme-binding protein that may play a role in organic oxidant-induced stress responses.</text>
</comment>
<protein>
    <recommendedName>
        <fullName evidence="15">Phosphatidylinositol transfer protein SFH5</fullName>
        <shortName evidence="15">PITP SFH5</shortName>
    </recommendedName>
</protein>
<accession>A0A2T6ZKT2</accession>
<evidence type="ECO:0000256" key="12">
    <source>
        <dbReference type="ARBA" id="ARBA00023136"/>
    </source>
</evidence>
<feature type="non-terminal residue" evidence="18">
    <location>
        <position position="1"/>
    </location>
</feature>
<dbReference type="GO" id="GO:0008526">
    <property type="term" value="F:phosphatidylinositol transfer activity"/>
    <property type="evidence" value="ECO:0007669"/>
    <property type="project" value="UniProtKB-UniRule"/>
</dbReference>
<dbReference type="GO" id="GO:0043001">
    <property type="term" value="P:Golgi to plasma membrane protein transport"/>
    <property type="evidence" value="ECO:0007669"/>
    <property type="project" value="TreeGrafter"/>
</dbReference>
<evidence type="ECO:0000256" key="1">
    <source>
        <dbReference type="ARBA" id="ARBA00001970"/>
    </source>
</evidence>
<dbReference type="PANTHER" id="PTHR47669">
    <property type="entry name" value="PHOSPHATIDYLINOSITOL TRANSFER PROTEIN SFH5"/>
    <property type="match status" value="1"/>
</dbReference>
<evidence type="ECO:0000256" key="6">
    <source>
        <dbReference type="ARBA" id="ARBA00022617"/>
    </source>
</evidence>
<name>A0A2T6ZKT2_TUBBO</name>
<dbReference type="PANTHER" id="PTHR47669:SF1">
    <property type="entry name" value="PHOSPHATIDYLINOSITOL TRANSFER PROTEIN SFH5"/>
    <property type="match status" value="1"/>
</dbReference>
<evidence type="ECO:0000256" key="14">
    <source>
        <dbReference type="ARBA" id="ARBA00024180"/>
    </source>
</evidence>
<comment type="cofactor">
    <cofactor evidence="1">
        <name>heme b</name>
        <dbReference type="ChEBI" id="CHEBI:60344"/>
    </cofactor>
</comment>
<dbReference type="InterPro" id="IPR001251">
    <property type="entry name" value="CRAL-TRIO_dom"/>
</dbReference>
<dbReference type="InterPro" id="IPR036865">
    <property type="entry name" value="CRAL-TRIO_dom_sf"/>
</dbReference>
<feature type="domain" description="CRAL-TRIO" evidence="17">
    <location>
        <begin position="131"/>
        <end position="197"/>
    </location>
</feature>
<dbReference type="GO" id="GO:0005789">
    <property type="term" value="C:endoplasmic reticulum membrane"/>
    <property type="evidence" value="ECO:0007669"/>
    <property type="project" value="UniProtKB-SubCell"/>
</dbReference>
<keyword evidence="6" id="KW-0349">Heme</keyword>
<keyword evidence="16" id="KW-0812">Transmembrane</keyword>
<dbReference type="OrthoDB" id="75724at2759"/>
<comment type="subcellular location">
    <subcellularLocation>
        <location evidence="15">Cytoplasm</location>
    </subcellularLocation>
    <subcellularLocation>
        <location evidence="2 15">Endoplasmic reticulum membrane</location>
        <topology evidence="2 15">Peripheral membrane protein</topology>
    </subcellularLocation>
    <subcellularLocation>
        <location evidence="15">Microsome membrane</location>
        <topology evidence="15">Peripheral membrane protein</topology>
    </subcellularLocation>
</comment>
<evidence type="ECO:0000256" key="5">
    <source>
        <dbReference type="ARBA" id="ARBA00022490"/>
    </source>
</evidence>
<evidence type="ECO:0000256" key="15">
    <source>
        <dbReference type="RuleBase" id="RU367059"/>
    </source>
</evidence>
<evidence type="ECO:0000256" key="16">
    <source>
        <dbReference type="SAM" id="Phobius"/>
    </source>
</evidence>
<dbReference type="Proteomes" id="UP000244722">
    <property type="component" value="Unassembled WGS sequence"/>
</dbReference>
<keyword evidence="7" id="KW-0479">Metal-binding</keyword>
<dbReference type="GO" id="GO:0032541">
    <property type="term" value="C:cortical endoplasmic reticulum"/>
    <property type="evidence" value="ECO:0007669"/>
    <property type="project" value="TreeGrafter"/>
</dbReference>
<keyword evidence="19" id="KW-1185">Reference proteome</keyword>
<dbReference type="GO" id="GO:0005886">
    <property type="term" value="C:plasma membrane"/>
    <property type="evidence" value="ECO:0007669"/>
    <property type="project" value="TreeGrafter"/>
</dbReference>
<dbReference type="Gene3D" id="3.40.525.10">
    <property type="entry name" value="CRAL-TRIO lipid binding domain"/>
    <property type="match status" value="1"/>
</dbReference>
<dbReference type="InterPro" id="IPR042938">
    <property type="entry name" value="Sfh5"/>
</dbReference>
<evidence type="ECO:0000256" key="13">
    <source>
        <dbReference type="ARBA" id="ARBA00024146"/>
    </source>
</evidence>
<feature type="transmembrane region" description="Helical" evidence="16">
    <location>
        <begin position="151"/>
        <end position="170"/>
    </location>
</feature>
<evidence type="ECO:0000256" key="10">
    <source>
        <dbReference type="ARBA" id="ARBA00023004"/>
    </source>
</evidence>
<dbReference type="GO" id="GO:0017157">
    <property type="term" value="P:regulation of exocytosis"/>
    <property type="evidence" value="ECO:0007669"/>
    <property type="project" value="TreeGrafter"/>
</dbReference>
<evidence type="ECO:0000256" key="2">
    <source>
        <dbReference type="ARBA" id="ARBA00004406"/>
    </source>
</evidence>
<dbReference type="STRING" id="42251.A0A2T6ZKT2"/>
<dbReference type="SUPFAM" id="SSF52087">
    <property type="entry name" value="CRAL/TRIO domain"/>
    <property type="match status" value="1"/>
</dbReference>
<organism evidence="18 19">
    <name type="scientific">Tuber borchii</name>
    <name type="common">White truffle</name>
    <dbReference type="NCBI Taxonomy" id="42251"/>
    <lineage>
        <taxon>Eukaryota</taxon>
        <taxon>Fungi</taxon>
        <taxon>Dikarya</taxon>
        <taxon>Ascomycota</taxon>
        <taxon>Pezizomycotina</taxon>
        <taxon>Pezizomycetes</taxon>
        <taxon>Pezizales</taxon>
        <taxon>Tuberaceae</taxon>
        <taxon>Tuber</taxon>
    </lineage>
</organism>
<dbReference type="EMBL" id="NESQ01000206">
    <property type="protein sequence ID" value="PUU76024.1"/>
    <property type="molecule type" value="Genomic_DNA"/>
</dbReference>